<evidence type="ECO:0008006" key="2">
    <source>
        <dbReference type="Google" id="ProtNLM"/>
    </source>
</evidence>
<evidence type="ECO:0000313" key="1">
    <source>
        <dbReference type="EMBL" id="CAA9582426.1"/>
    </source>
</evidence>
<dbReference type="InterPro" id="IPR036291">
    <property type="entry name" value="NAD(P)-bd_dom_sf"/>
</dbReference>
<accession>A0A6J4VT96</accession>
<protein>
    <recommendedName>
        <fullName evidence="2">3-oxoacyl-[acyl-carrier-protein] reductase</fullName>
    </recommendedName>
</protein>
<dbReference type="SUPFAM" id="SSF51735">
    <property type="entry name" value="NAD(P)-binding Rossmann-fold domains"/>
    <property type="match status" value="1"/>
</dbReference>
<reference evidence="1" key="1">
    <citation type="submission" date="2020-02" db="EMBL/GenBank/DDBJ databases">
        <authorList>
            <person name="Meier V. D."/>
        </authorList>
    </citation>
    <scope>NUCLEOTIDE SEQUENCE</scope>
    <source>
        <strain evidence="1">AVDCRST_MAG81</strain>
    </source>
</reference>
<dbReference type="EMBL" id="CADCWO010000176">
    <property type="protein sequence ID" value="CAA9582426.1"/>
    <property type="molecule type" value="Genomic_DNA"/>
</dbReference>
<organism evidence="1">
    <name type="scientific">uncultured Synechococcales cyanobacterium</name>
    <dbReference type="NCBI Taxonomy" id="1936017"/>
    <lineage>
        <taxon>Bacteria</taxon>
        <taxon>Bacillati</taxon>
        <taxon>Cyanobacteriota</taxon>
        <taxon>Cyanophyceae</taxon>
        <taxon>Synechococcales</taxon>
        <taxon>environmental samples</taxon>
    </lineage>
</organism>
<sequence length="35" mass="3624">MTNNTKIALVTGASRGLGKNTALAVLLQKTRLVIG</sequence>
<dbReference type="AlphaFoldDB" id="A0A6J4VT96"/>
<proteinExistence type="predicted"/>
<name>A0A6J4VT96_9CYAN</name>
<dbReference type="Gene3D" id="3.40.50.720">
    <property type="entry name" value="NAD(P)-binding Rossmann-like Domain"/>
    <property type="match status" value="1"/>
</dbReference>
<gene>
    <name evidence="1" type="ORF">AVDCRST_MAG81-3138</name>
</gene>